<evidence type="ECO:0000313" key="2">
    <source>
        <dbReference type="Proteomes" id="UP000023152"/>
    </source>
</evidence>
<dbReference type="AlphaFoldDB" id="X6MA92"/>
<reference evidence="1 2" key="1">
    <citation type="journal article" date="2013" name="Curr. Biol.">
        <title>The Genome of the Foraminiferan Reticulomyxa filosa.</title>
        <authorList>
            <person name="Glockner G."/>
            <person name="Hulsmann N."/>
            <person name="Schleicher M."/>
            <person name="Noegel A.A."/>
            <person name="Eichinger L."/>
            <person name="Gallinger C."/>
            <person name="Pawlowski J."/>
            <person name="Sierra R."/>
            <person name="Euteneuer U."/>
            <person name="Pillet L."/>
            <person name="Moustafa A."/>
            <person name="Platzer M."/>
            <person name="Groth M."/>
            <person name="Szafranski K."/>
            <person name="Schliwa M."/>
        </authorList>
    </citation>
    <scope>NUCLEOTIDE SEQUENCE [LARGE SCALE GENOMIC DNA]</scope>
</reference>
<comment type="caution">
    <text evidence="1">The sequence shown here is derived from an EMBL/GenBank/DDBJ whole genome shotgun (WGS) entry which is preliminary data.</text>
</comment>
<accession>X6MA92</accession>
<keyword evidence="2" id="KW-1185">Reference proteome</keyword>
<name>X6MA92_RETFI</name>
<sequence length="110" mass="13154">MYIRGKWLYIVSYCILSSRSNKNSCLIRIKQYNKEISLKIKKIEEEMQKYQNGKQIHTDYLKQDNITKNTIIQNLELNKNICKNKQTKTTNTIKYNYVDINVKANKDKKT</sequence>
<dbReference type="Proteomes" id="UP000023152">
    <property type="component" value="Unassembled WGS sequence"/>
</dbReference>
<dbReference type="EMBL" id="ASPP01023369">
    <property type="protein sequence ID" value="ETO10591.1"/>
    <property type="molecule type" value="Genomic_DNA"/>
</dbReference>
<proteinExistence type="predicted"/>
<protein>
    <submittedName>
        <fullName evidence="1">Uncharacterized protein</fullName>
    </submittedName>
</protein>
<gene>
    <name evidence="1" type="ORF">RFI_26785</name>
</gene>
<evidence type="ECO:0000313" key="1">
    <source>
        <dbReference type="EMBL" id="ETO10591.1"/>
    </source>
</evidence>
<organism evidence="1 2">
    <name type="scientific">Reticulomyxa filosa</name>
    <dbReference type="NCBI Taxonomy" id="46433"/>
    <lineage>
        <taxon>Eukaryota</taxon>
        <taxon>Sar</taxon>
        <taxon>Rhizaria</taxon>
        <taxon>Retaria</taxon>
        <taxon>Foraminifera</taxon>
        <taxon>Monothalamids</taxon>
        <taxon>Reticulomyxidae</taxon>
        <taxon>Reticulomyxa</taxon>
    </lineage>
</organism>